<keyword evidence="2" id="KW-1185">Reference proteome</keyword>
<protein>
    <submittedName>
        <fullName evidence="1">Uncharacterized protein</fullName>
    </submittedName>
</protein>
<organism evidence="1 2">
    <name type="scientific">Boeremia exigua</name>
    <dbReference type="NCBI Taxonomy" id="749465"/>
    <lineage>
        <taxon>Eukaryota</taxon>
        <taxon>Fungi</taxon>
        <taxon>Dikarya</taxon>
        <taxon>Ascomycota</taxon>
        <taxon>Pezizomycotina</taxon>
        <taxon>Dothideomycetes</taxon>
        <taxon>Pleosporomycetidae</taxon>
        <taxon>Pleosporales</taxon>
        <taxon>Pleosporineae</taxon>
        <taxon>Didymellaceae</taxon>
        <taxon>Boeremia</taxon>
    </lineage>
</organism>
<dbReference type="Proteomes" id="UP001153331">
    <property type="component" value="Unassembled WGS sequence"/>
</dbReference>
<accession>A0ACC2HYU8</accession>
<dbReference type="EMBL" id="JAPHNI010000843">
    <property type="protein sequence ID" value="KAJ8107883.1"/>
    <property type="molecule type" value="Genomic_DNA"/>
</dbReference>
<evidence type="ECO:0000313" key="1">
    <source>
        <dbReference type="EMBL" id="KAJ8107883.1"/>
    </source>
</evidence>
<evidence type="ECO:0000313" key="2">
    <source>
        <dbReference type="Proteomes" id="UP001153331"/>
    </source>
</evidence>
<name>A0ACC2HYU8_9PLEO</name>
<gene>
    <name evidence="1" type="ORF">OPT61_g8559</name>
</gene>
<sequence length="584" mass="66551">MLGYIIVSSESTFSILNARPTRVSPKSRPLLPAHATSKLPPTISLERQLSGAMAHAQSTLDTRIDAPGFEGSVCELGHRSKSKSLVGETLSFSGRSRWKVTKALSPLVYQQGDPPFEARQVFECTCIRDPENVFGGIKDAVLKLKYQVQGTDESVYFYDYRVKEFRRMLADCSPKDQKWISQSLEEAEETLYEATRPVEMPHRHTTNEVIALRRLRKKRCAHAPHFLDNSAIRLTPERDDQAMVGGFMIAVLMTKVPGKQIGFDMFWYEKNEQEREVIRQAFKVALLSLWSCRIDPHDSALRNIIWDEKESKCYIVDFEDWTCLDIPDPEAFWNLIPRWPGWQLSEECDLLTIAGVPTAVGASEAVRQQELLDEEAEAPERQEPFYLDVYCDAQSKKKDEVHGAIIVLKDGKLRLWPKDPKTDLPKAEDEGGSPPHPFTGFFYPFPTEDLNLPHRSMPAPPTLGLVSTIPASSKGKSNAMRPKLNWIYADSETRELKYGPRAEAKHHTVGPWDWTEDEQGITLQDEESLVAVEEETGGYGWAVYWDKEDDRLKQWGVLEKHRVLRCSLERRLVEEKEMGGLDDL</sequence>
<reference evidence="1" key="1">
    <citation type="submission" date="2022-11" db="EMBL/GenBank/DDBJ databases">
        <title>Genome Sequence of Boeremia exigua.</title>
        <authorList>
            <person name="Buettner E."/>
        </authorList>
    </citation>
    <scope>NUCLEOTIDE SEQUENCE</scope>
    <source>
        <strain evidence="1">CU02</strain>
    </source>
</reference>
<comment type="caution">
    <text evidence="1">The sequence shown here is derived from an EMBL/GenBank/DDBJ whole genome shotgun (WGS) entry which is preliminary data.</text>
</comment>
<proteinExistence type="predicted"/>